<feature type="repeat" description="PPR" evidence="2">
    <location>
        <begin position="264"/>
        <end position="298"/>
    </location>
</feature>
<comment type="caution">
    <text evidence="3">The sequence shown here is derived from an EMBL/GenBank/DDBJ whole genome shotgun (WGS) entry which is preliminary data.</text>
</comment>
<evidence type="ECO:0000256" key="2">
    <source>
        <dbReference type="PROSITE-ProRule" id="PRU00708"/>
    </source>
</evidence>
<reference evidence="3 4" key="1">
    <citation type="submission" date="2024-02" db="EMBL/GenBank/DDBJ databases">
        <authorList>
            <person name="Chen Y."/>
            <person name="Shah S."/>
            <person name="Dougan E. K."/>
            <person name="Thang M."/>
            <person name="Chan C."/>
        </authorList>
    </citation>
    <scope>NUCLEOTIDE SEQUENCE [LARGE SCALE GENOMIC DNA]</scope>
</reference>
<keyword evidence="4" id="KW-1185">Reference proteome</keyword>
<proteinExistence type="predicted"/>
<dbReference type="PANTHER" id="PTHR47447:SF25">
    <property type="entry name" value="SAP DOMAIN-CONTAINING PROTEIN"/>
    <property type="match status" value="1"/>
</dbReference>
<dbReference type="PROSITE" id="PS51375">
    <property type="entry name" value="PPR"/>
    <property type="match status" value="1"/>
</dbReference>
<keyword evidence="1" id="KW-0677">Repeat</keyword>
<accession>A0ABP0PY63</accession>
<gene>
    <name evidence="3" type="ORF">SCF082_LOCUS38051</name>
</gene>
<organism evidence="3 4">
    <name type="scientific">Durusdinium trenchii</name>
    <dbReference type="NCBI Taxonomy" id="1381693"/>
    <lineage>
        <taxon>Eukaryota</taxon>
        <taxon>Sar</taxon>
        <taxon>Alveolata</taxon>
        <taxon>Dinophyceae</taxon>
        <taxon>Suessiales</taxon>
        <taxon>Symbiodiniaceae</taxon>
        <taxon>Durusdinium</taxon>
    </lineage>
</organism>
<dbReference type="EMBL" id="CAXAMM010038640">
    <property type="protein sequence ID" value="CAK9079749.1"/>
    <property type="molecule type" value="Genomic_DNA"/>
</dbReference>
<dbReference type="InterPro" id="IPR002885">
    <property type="entry name" value="PPR_rpt"/>
</dbReference>
<evidence type="ECO:0000256" key="1">
    <source>
        <dbReference type="ARBA" id="ARBA00022737"/>
    </source>
</evidence>
<dbReference type="Proteomes" id="UP001642464">
    <property type="component" value="Unassembled WGS sequence"/>
</dbReference>
<dbReference type="InterPro" id="IPR011990">
    <property type="entry name" value="TPR-like_helical_dom_sf"/>
</dbReference>
<dbReference type="PANTHER" id="PTHR47447">
    <property type="entry name" value="OS03G0856100 PROTEIN"/>
    <property type="match status" value="1"/>
</dbReference>
<evidence type="ECO:0000313" key="3">
    <source>
        <dbReference type="EMBL" id="CAK9079749.1"/>
    </source>
</evidence>
<dbReference type="Pfam" id="PF13812">
    <property type="entry name" value="PPR_3"/>
    <property type="match status" value="1"/>
</dbReference>
<evidence type="ECO:0000313" key="4">
    <source>
        <dbReference type="Proteomes" id="UP001642464"/>
    </source>
</evidence>
<sequence length="378" mass="43400">MAKSNEQPRQIISTNCRAKPAVCLVLCCLVSTLSSQMLLLSCFAESCQRHSRGAGLRTSMKVLQRSRNNQQVRAQHRLERRLKFEETKSFSTGHDPQHLLMRLELMSKGQLKGFAPTVLESYLDQHGRSKDLAFEYAMRGEARLGRTDGIEEVLSRGNSEGMTKARLLDFAVEELSKCGFFSTVEHYFLLLRPSQKRLDHLFHAAIKKKNISAAERVLRHMDEEGFVVDKVHFEQLLQASVRAEGVWKAERHVRKMVSRRLEPTERIYGTLLDAYGSKGNVTACMRLLRGMKEHHLQPQNMHYGQVFKAAAKVSESQDHSFCLEQVLRTMMAERLRLNDANRADLLRAVGEPRYKEICRSCGLRSNVKRRKKTKELEK</sequence>
<name>A0ABP0PY63_9DINO</name>
<dbReference type="Gene3D" id="1.25.40.10">
    <property type="entry name" value="Tetratricopeptide repeat domain"/>
    <property type="match status" value="1"/>
</dbReference>
<protein>
    <submittedName>
        <fullName evidence="3">Pentatricopeptide repeat-containing protein At2g32630</fullName>
    </submittedName>
</protein>
<dbReference type="NCBIfam" id="TIGR00756">
    <property type="entry name" value="PPR"/>
    <property type="match status" value="1"/>
</dbReference>